<dbReference type="OrthoDB" id="1118393at2"/>
<dbReference type="InterPro" id="IPR046947">
    <property type="entry name" value="LytR-like"/>
</dbReference>
<keyword evidence="1" id="KW-0812">Transmembrane</keyword>
<feature type="transmembrane region" description="Helical" evidence="1">
    <location>
        <begin position="36"/>
        <end position="57"/>
    </location>
</feature>
<keyword evidence="1" id="KW-1133">Transmembrane helix</keyword>
<keyword evidence="1" id="KW-0472">Membrane</keyword>
<dbReference type="GO" id="GO:0003677">
    <property type="term" value="F:DNA binding"/>
    <property type="evidence" value="ECO:0007669"/>
    <property type="project" value="InterPro"/>
</dbReference>
<dbReference type="AlphaFoldDB" id="M7Y425"/>
<proteinExistence type="predicted"/>
<feature type="domain" description="HTH LytTR-type" evidence="2">
    <location>
        <begin position="173"/>
        <end position="271"/>
    </location>
</feature>
<comment type="caution">
    <text evidence="3">The sequence shown here is derived from an EMBL/GenBank/DDBJ whole genome shotgun (WGS) entry which is preliminary data.</text>
</comment>
<reference evidence="3" key="1">
    <citation type="submission" date="2013-01" db="EMBL/GenBank/DDBJ databases">
        <title>Genome assembly of Mariniradius saccharolyticus AK6.</title>
        <authorList>
            <person name="Vaidya B."/>
            <person name="Khatri I."/>
            <person name="Tanuku N.R.S."/>
            <person name="Subramanian S."/>
            <person name="Pinnaka A."/>
        </authorList>
    </citation>
    <scope>NUCLEOTIDE SEQUENCE [LARGE SCALE GENOMIC DNA]</scope>
    <source>
        <strain evidence="3">AK6</strain>
    </source>
</reference>
<dbReference type="STRING" id="1239962.C943_01746"/>
<evidence type="ECO:0000313" key="3">
    <source>
        <dbReference type="EMBL" id="EMS32011.1"/>
    </source>
</evidence>
<dbReference type="Gene3D" id="2.40.50.1020">
    <property type="entry name" value="LytTr DNA-binding domain"/>
    <property type="match status" value="1"/>
</dbReference>
<dbReference type="InParanoid" id="M7Y425"/>
<sequence>MTWFAASVSIFVFLFLSFFQPFGLGADSFVGLLKVTVVYGLITFFTMVLATVLLRWLFPGFFSESRWVFGRELFIVMINFFLIGVFNTLYSNYMFQIGLGFSGFLMFQLYTMGVGFFPILFYMMLKYTHLLRSNIKEADELSGSIQKTHPAPEHSDQSKIRIHSELKKDDLEINTADLVYAETADNYVAIHHLEKGRLSKNMVRSTLGKVETDLAGHMRILRCHRAFIVNLDFVESFKGNAQGLQLRLKHLDQEVPVSRNMVEKIRNLLQS</sequence>
<dbReference type="InterPro" id="IPR007492">
    <property type="entry name" value="LytTR_DNA-bd_dom"/>
</dbReference>
<gene>
    <name evidence="3" type="ORF">C943_01746</name>
</gene>
<feature type="transmembrane region" description="Helical" evidence="1">
    <location>
        <begin position="101"/>
        <end position="125"/>
    </location>
</feature>
<dbReference type="GO" id="GO:0000156">
    <property type="term" value="F:phosphorelay response regulator activity"/>
    <property type="evidence" value="ECO:0007669"/>
    <property type="project" value="InterPro"/>
</dbReference>
<protein>
    <recommendedName>
        <fullName evidence="2">HTH LytTR-type domain-containing protein</fullName>
    </recommendedName>
</protein>
<keyword evidence="4" id="KW-1185">Reference proteome</keyword>
<dbReference type="eggNOG" id="COG3279">
    <property type="taxonomic scope" value="Bacteria"/>
</dbReference>
<dbReference type="PANTHER" id="PTHR37299">
    <property type="entry name" value="TRANSCRIPTIONAL REGULATOR-RELATED"/>
    <property type="match status" value="1"/>
</dbReference>
<dbReference type="RefSeq" id="WP_008629950.1">
    <property type="nucleotide sequence ID" value="NZ_AMZY02000016.1"/>
</dbReference>
<accession>M7Y425</accession>
<organism evidence="3 4">
    <name type="scientific">Mariniradius saccharolyticus AK6</name>
    <dbReference type="NCBI Taxonomy" id="1239962"/>
    <lineage>
        <taxon>Bacteria</taxon>
        <taxon>Pseudomonadati</taxon>
        <taxon>Bacteroidota</taxon>
        <taxon>Cytophagia</taxon>
        <taxon>Cytophagales</taxon>
        <taxon>Cyclobacteriaceae</taxon>
        <taxon>Mariniradius</taxon>
    </lineage>
</organism>
<evidence type="ECO:0000256" key="1">
    <source>
        <dbReference type="SAM" id="Phobius"/>
    </source>
</evidence>
<dbReference type="EMBL" id="AMZY02000016">
    <property type="protein sequence ID" value="EMS32011.1"/>
    <property type="molecule type" value="Genomic_DNA"/>
</dbReference>
<dbReference type="Proteomes" id="UP000010953">
    <property type="component" value="Unassembled WGS sequence"/>
</dbReference>
<dbReference type="PROSITE" id="PS50930">
    <property type="entry name" value="HTH_LYTTR"/>
    <property type="match status" value="1"/>
</dbReference>
<evidence type="ECO:0000259" key="2">
    <source>
        <dbReference type="PROSITE" id="PS50930"/>
    </source>
</evidence>
<name>M7Y425_9BACT</name>
<feature type="transmembrane region" description="Helical" evidence="1">
    <location>
        <begin position="69"/>
        <end position="89"/>
    </location>
</feature>
<dbReference type="SMART" id="SM00850">
    <property type="entry name" value="LytTR"/>
    <property type="match status" value="1"/>
</dbReference>
<dbReference type="Pfam" id="PF04397">
    <property type="entry name" value="LytTR"/>
    <property type="match status" value="1"/>
</dbReference>
<dbReference type="PANTHER" id="PTHR37299:SF1">
    <property type="entry name" value="STAGE 0 SPORULATION PROTEIN A HOMOLOG"/>
    <property type="match status" value="1"/>
</dbReference>
<evidence type="ECO:0000313" key="4">
    <source>
        <dbReference type="Proteomes" id="UP000010953"/>
    </source>
</evidence>